<dbReference type="PANTHER" id="PTHR32119">
    <property type="entry name" value="OROTIDINE 5'-PHOSPHATE DECARBOXYLASE"/>
    <property type="match status" value="1"/>
</dbReference>
<dbReference type="InterPro" id="IPR001754">
    <property type="entry name" value="OMPdeCOase_dom"/>
</dbReference>
<comment type="function">
    <text evidence="1">Catalyzes the decarboxylation of orotidine 5'-monophosphate (OMP) to uridine 5'-monophosphate (UMP).</text>
</comment>
<evidence type="ECO:0000256" key="2">
    <source>
        <dbReference type="ARBA" id="ARBA00004861"/>
    </source>
</evidence>
<evidence type="ECO:0000256" key="3">
    <source>
        <dbReference type="ARBA" id="ARBA00012321"/>
    </source>
</evidence>
<evidence type="ECO:0000256" key="5">
    <source>
        <dbReference type="ARBA" id="ARBA00022793"/>
    </source>
</evidence>
<dbReference type="EMBL" id="PEYC01000010">
    <property type="protein sequence ID" value="PIS40308.1"/>
    <property type="molecule type" value="Genomic_DNA"/>
</dbReference>
<dbReference type="InterPro" id="IPR014732">
    <property type="entry name" value="OMPdecase"/>
</dbReference>
<evidence type="ECO:0000256" key="6">
    <source>
        <dbReference type="ARBA" id="ARBA00022975"/>
    </source>
</evidence>
<sequence length="149" mass="15862">VHASAGKEAILQAVANKRNSLVLGVTVLTSIDGDECVSIFGEEPRDKVIEFATMLVDAEADGVICSPQELEALRVFDPGVLLRVTPGVRPKWAAIGDQKRVMTPGEAIKAGADYLVIGRPITKPPPEIGGPVEAAKKIAEEIVQALERR</sequence>
<dbReference type="Proteomes" id="UP000231472">
    <property type="component" value="Unassembled WGS sequence"/>
</dbReference>
<feature type="binding site" evidence="9">
    <location>
        <position position="29"/>
    </location>
    <ligand>
        <name>substrate</name>
    </ligand>
</feature>
<comment type="caution">
    <text evidence="11">The sequence shown here is derived from an EMBL/GenBank/DDBJ whole genome shotgun (WGS) entry which is preliminary data.</text>
</comment>
<evidence type="ECO:0000256" key="9">
    <source>
        <dbReference type="PIRSR" id="PIRSR614732-2"/>
    </source>
</evidence>
<dbReference type="SMART" id="SM00934">
    <property type="entry name" value="OMPdecase"/>
    <property type="match status" value="1"/>
</dbReference>
<evidence type="ECO:0000259" key="10">
    <source>
        <dbReference type="SMART" id="SM00934"/>
    </source>
</evidence>
<feature type="domain" description="Orotidine 5'-phosphate decarboxylase" evidence="10">
    <location>
        <begin position="1"/>
        <end position="138"/>
    </location>
</feature>
<dbReference type="InterPro" id="IPR013785">
    <property type="entry name" value="Aldolase_TIM"/>
</dbReference>
<reference evidence="12" key="1">
    <citation type="submission" date="2017-09" db="EMBL/GenBank/DDBJ databases">
        <title>Depth-based differentiation of microbial function through sediment-hosted aquifers and enrichment of novel symbionts in the deep terrestrial subsurface.</title>
        <authorList>
            <person name="Probst A.J."/>
            <person name="Ladd B."/>
            <person name="Jarett J.K."/>
            <person name="Geller-Mcgrath D.E."/>
            <person name="Sieber C.M.K."/>
            <person name="Emerson J.B."/>
            <person name="Anantharaman K."/>
            <person name="Thomas B.C."/>
            <person name="Malmstrom R."/>
            <person name="Stieglmeier M."/>
            <person name="Klingl A."/>
            <person name="Woyke T."/>
            <person name="Ryan C.M."/>
            <person name="Banfield J.F."/>
        </authorList>
    </citation>
    <scope>NUCLEOTIDE SEQUENCE [LARGE SCALE GENOMIC DNA]</scope>
</reference>
<evidence type="ECO:0000256" key="7">
    <source>
        <dbReference type="ARBA" id="ARBA00023239"/>
    </source>
</evidence>
<proteinExistence type="predicted"/>
<dbReference type="Pfam" id="PF00215">
    <property type="entry name" value="OMPdecase"/>
    <property type="match status" value="1"/>
</dbReference>
<evidence type="ECO:0000313" key="11">
    <source>
        <dbReference type="EMBL" id="PIS40308.1"/>
    </source>
</evidence>
<dbReference type="CDD" id="cd04725">
    <property type="entry name" value="OMP_decarboxylase_like"/>
    <property type="match status" value="1"/>
</dbReference>
<feature type="binding site" evidence="9">
    <location>
        <position position="89"/>
    </location>
    <ligand>
        <name>substrate</name>
    </ligand>
</feature>
<dbReference type="AlphaFoldDB" id="A0A2H0YPA6"/>
<dbReference type="GO" id="GO:0004590">
    <property type="term" value="F:orotidine-5'-phosphate decarboxylase activity"/>
    <property type="evidence" value="ECO:0007669"/>
    <property type="project" value="UniProtKB-EC"/>
</dbReference>
<evidence type="ECO:0000256" key="1">
    <source>
        <dbReference type="ARBA" id="ARBA00002356"/>
    </source>
</evidence>
<dbReference type="SUPFAM" id="SSF51366">
    <property type="entry name" value="Ribulose-phoshate binding barrel"/>
    <property type="match status" value="1"/>
</dbReference>
<dbReference type="GO" id="GO:0006207">
    <property type="term" value="P:'de novo' pyrimidine nucleobase biosynthetic process"/>
    <property type="evidence" value="ECO:0007669"/>
    <property type="project" value="InterPro"/>
</dbReference>
<feature type="binding site" evidence="9">
    <location>
        <position position="119"/>
    </location>
    <ligand>
        <name>substrate</name>
    </ligand>
</feature>
<keyword evidence="6" id="KW-0665">Pyrimidine biosynthesis</keyword>
<keyword evidence="7" id="KW-0456">Lyase</keyword>
<dbReference type="PANTHER" id="PTHR32119:SF2">
    <property type="entry name" value="OROTIDINE 5'-PHOSPHATE DECARBOXYLASE"/>
    <property type="match status" value="1"/>
</dbReference>
<feature type="binding site" evidence="9">
    <location>
        <position position="118"/>
    </location>
    <ligand>
        <name>substrate</name>
    </ligand>
</feature>
<feature type="non-terminal residue" evidence="11">
    <location>
        <position position="1"/>
    </location>
</feature>
<dbReference type="UniPathway" id="UPA00070">
    <property type="reaction ID" value="UER00120"/>
</dbReference>
<dbReference type="InterPro" id="IPR011060">
    <property type="entry name" value="RibuloseP-bd_barrel"/>
</dbReference>
<dbReference type="GO" id="GO:0044205">
    <property type="term" value="P:'de novo' UMP biosynthetic process"/>
    <property type="evidence" value="ECO:0007669"/>
    <property type="project" value="UniProtKB-UniPathway"/>
</dbReference>
<feature type="binding site" evidence="9">
    <location>
        <position position="98"/>
    </location>
    <ligand>
        <name>substrate</name>
    </ligand>
</feature>
<evidence type="ECO:0000313" key="12">
    <source>
        <dbReference type="Proteomes" id="UP000231472"/>
    </source>
</evidence>
<accession>A0A2H0YPA6</accession>
<evidence type="ECO:0000256" key="4">
    <source>
        <dbReference type="ARBA" id="ARBA00021923"/>
    </source>
</evidence>
<dbReference type="EC" id="4.1.1.23" evidence="3"/>
<keyword evidence="5" id="KW-0210">Decarboxylase</keyword>
<name>A0A2H0YPA6_9BACT</name>
<comment type="pathway">
    <text evidence="2">Pyrimidine metabolism; UMP biosynthesis via de novo pathway; UMP from orotate: step 2/2.</text>
</comment>
<dbReference type="GO" id="GO:0005829">
    <property type="term" value="C:cytosol"/>
    <property type="evidence" value="ECO:0007669"/>
    <property type="project" value="TreeGrafter"/>
</dbReference>
<gene>
    <name evidence="11" type="ORF">COT32_00430</name>
</gene>
<protein>
    <recommendedName>
        <fullName evidence="4">Orotidine 5'-phosphate decarboxylase</fullName>
        <ecNumber evidence="3">4.1.1.23</ecNumber>
    </recommendedName>
    <alternativeName>
        <fullName evidence="8">OMP decarboxylase</fullName>
    </alternativeName>
</protein>
<dbReference type="Gene3D" id="3.20.20.70">
    <property type="entry name" value="Aldolase class I"/>
    <property type="match status" value="1"/>
</dbReference>
<evidence type="ECO:0000256" key="8">
    <source>
        <dbReference type="ARBA" id="ARBA00033428"/>
    </source>
</evidence>
<organism evidence="11 12">
    <name type="scientific">Candidatus Nealsonbacteria bacterium CG08_land_8_20_14_0_20_36_22</name>
    <dbReference type="NCBI Taxonomy" id="1974704"/>
    <lineage>
        <taxon>Bacteria</taxon>
        <taxon>Candidatus Nealsoniibacteriota</taxon>
    </lineage>
</organism>